<dbReference type="Pfam" id="PF00106">
    <property type="entry name" value="adh_short"/>
    <property type="match status" value="1"/>
</dbReference>
<dbReference type="AlphaFoldDB" id="A0A151GGE2"/>
<dbReference type="SUPFAM" id="SSF51735">
    <property type="entry name" value="NAD(P)-binding Rossmann-fold domains"/>
    <property type="match status" value="1"/>
</dbReference>
<dbReference type="Gene3D" id="3.40.50.720">
    <property type="entry name" value="NAD(P)-binding Rossmann-like Domain"/>
    <property type="match status" value="1"/>
</dbReference>
<name>A0A151GGE2_DRECN</name>
<evidence type="ECO:0000313" key="3">
    <source>
        <dbReference type="EMBL" id="KYK56173.1"/>
    </source>
</evidence>
<keyword evidence="4" id="KW-1185">Reference proteome</keyword>
<comment type="caution">
    <text evidence="3">The sequence shown here is derived from an EMBL/GenBank/DDBJ whole genome shotgun (WGS) entry which is preliminary data.</text>
</comment>
<dbReference type="InterPro" id="IPR036291">
    <property type="entry name" value="NAD(P)-bd_dom_sf"/>
</dbReference>
<dbReference type="PRINTS" id="PR00081">
    <property type="entry name" value="GDHRDH"/>
</dbReference>
<dbReference type="OrthoDB" id="191139at2759"/>
<sequence>MSDATSTTVPAAGDLAAKYASGIRGKTVLTTGASPASIGGFFLQAIAAHEPALLILAGRSDEKLAATAAAIAATHPTVQTRRLKIDLSSLKDVRRAAAELLSWDDVPVVDVLVNNAGIMATPYARSEEGVESQMATNHLSHFLFANLIMSKLLKSASPRVVSVTSTGHRMGPIRWDDLNFDNGETYNKWYAYGQSKTANMLFAISLAEKLGRRGLQAYSVHPGVILGTGLGVHLDLSDDGDLPQLNKLDRMLGNAEGWQSLNLITQEQGAATHVFAAFDNDLKEYNGAYLLECRRADPFIDTVKVWATSSSEAERLWKLSEKLVGQEFAY</sequence>
<organism evidence="3 4">
    <name type="scientific">Drechmeria coniospora</name>
    <name type="common">Nematophagous fungus</name>
    <name type="synonym">Meria coniospora</name>
    <dbReference type="NCBI Taxonomy" id="98403"/>
    <lineage>
        <taxon>Eukaryota</taxon>
        <taxon>Fungi</taxon>
        <taxon>Dikarya</taxon>
        <taxon>Ascomycota</taxon>
        <taxon>Pezizomycotina</taxon>
        <taxon>Sordariomycetes</taxon>
        <taxon>Hypocreomycetidae</taxon>
        <taxon>Hypocreales</taxon>
        <taxon>Ophiocordycipitaceae</taxon>
        <taxon>Drechmeria</taxon>
    </lineage>
</organism>
<gene>
    <name evidence="3" type="ORF">DCS_08140</name>
</gene>
<reference evidence="3 4" key="1">
    <citation type="journal article" date="2016" name="Sci. Rep.">
        <title>Insights into Adaptations to a Near-Obligate Nematode Endoparasitic Lifestyle from the Finished Genome of Drechmeria coniospora.</title>
        <authorList>
            <person name="Zhang L."/>
            <person name="Zhou Z."/>
            <person name="Guo Q."/>
            <person name="Fokkens L."/>
            <person name="Miskei M."/>
            <person name="Pocsi I."/>
            <person name="Zhang W."/>
            <person name="Chen M."/>
            <person name="Wang L."/>
            <person name="Sun Y."/>
            <person name="Donzelli B.G."/>
            <person name="Gibson D.M."/>
            <person name="Nelson D.R."/>
            <person name="Luo J.G."/>
            <person name="Rep M."/>
            <person name="Liu H."/>
            <person name="Yang S."/>
            <person name="Wang J."/>
            <person name="Krasnoff S.B."/>
            <person name="Xu Y."/>
            <person name="Molnar I."/>
            <person name="Lin M."/>
        </authorList>
    </citation>
    <scope>NUCLEOTIDE SEQUENCE [LARGE SCALE GENOMIC DNA]</scope>
    <source>
        <strain evidence="3 4">ARSEF 6962</strain>
    </source>
</reference>
<proteinExistence type="inferred from homology"/>
<dbReference type="GO" id="GO:0016491">
    <property type="term" value="F:oxidoreductase activity"/>
    <property type="evidence" value="ECO:0007669"/>
    <property type="project" value="UniProtKB-KW"/>
</dbReference>
<dbReference type="STRING" id="98403.A0A151GGE2"/>
<protein>
    <submittedName>
        <fullName evidence="3">Short-chain dehydrogenase</fullName>
    </submittedName>
</protein>
<dbReference type="InterPro" id="IPR002347">
    <property type="entry name" value="SDR_fam"/>
</dbReference>
<dbReference type="PANTHER" id="PTHR24320:SF283">
    <property type="entry name" value="RETINOL DEHYDROGENASE 11"/>
    <property type="match status" value="1"/>
</dbReference>
<evidence type="ECO:0000256" key="1">
    <source>
        <dbReference type="ARBA" id="ARBA00006484"/>
    </source>
</evidence>
<accession>A0A151GGE2</accession>
<dbReference type="EMBL" id="LAYC01000003">
    <property type="protein sequence ID" value="KYK56173.1"/>
    <property type="molecule type" value="Genomic_DNA"/>
</dbReference>
<dbReference type="GeneID" id="63720783"/>
<comment type="similarity">
    <text evidence="1">Belongs to the short-chain dehydrogenases/reductases (SDR) family.</text>
</comment>
<dbReference type="PANTHER" id="PTHR24320">
    <property type="entry name" value="RETINOL DEHYDROGENASE"/>
    <property type="match status" value="1"/>
</dbReference>
<dbReference type="InParanoid" id="A0A151GGE2"/>
<evidence type="ECO:0000256" key="2">
    <source>
        <dbReference type="ARBA" id="ARBA00023002"/>
    </source>
</evidence>
<dbReference type="Proteomes" id="UP000076580">
    <property type="component" value="Chromosome 03"/>
</dbReference>
<dbReference type="RefSeq" id="XP_040655525.1">
    <property type="nucleotide sequence ID" value="XM_040805421.1"/>
</dbReference>
<keyword evidence="2" id="KW-0560">Oxidoreductase</keyword>
<evidence type="ECO:0000313" key="4">
    <source>
        <dbReference type="Proteomes" id="UP000076580"/>
    </source>
</evidence>